<protein>
    <submittedName>
        <fullName evidence="11">Concentrative nucleoside transporter, CNT family/nucleoside transport protein</fullName>
    </submittedName>
</protein>
<evidence type="ECO:0000256" key="1">
    <source>
        <dbReference type="ARBA" id="ARBA00004651"/>
    </source>
</evidence>
<keyword evidence="4 7" id="KW-0812">Transmembrane</keyword>
<feature type="transmembrane region" description="Helical" evidence="7">
    <location>
        <begin position="166"/>
        <end position="186"/>
    </location>
</feature>
<feature type="transmembrane region" description="Helical" evidence="7">
    <location>
        <begin position="89"/>
        <end position="111"/>
    </location>
</feature>
<dbReference type="PANTHER" id="PTHR10590">
    <property type="entry name" value="SODIUM/NUCLEOSIDE COTRANSPORTER"/>
    <property type="match status" value="1"/>
</dbReference>
<comment type="similarity">
    <text evidence="2">Belongs to the concentrative nucleoside transporter (CNT) (TC 2.A.41) family.</text>
</comment>
<dbReference type="Pfam" id="PF01773">
    <property type="entry name" value="Nucleos_tra2_N"/>
    <property type="match status" value="1"/>
</dbReference>
<dbReference type="GO" id="GO:0015293">
    <property type="term" value="F:symporter activity"/>
    <property type="evidence" value="ECO:0007669"/>
    <property type="project" value="TreeGrafter"/>
</dbReference>
<dbReference type="InterPro" id="IPR011642">
    <property type="entry name" value="Gate_dom"/>
</dbReference>
<evidence type="ECO:0000313" key="11">
    <source>
        <dbReference type="EMBL" id="SDK48473.1"/>
    </source>
</evidence>
<evidence type="ECO:0000259" key="9">
    <source>
        <dbReference type="Pfam" id="PF07662"/>
    </source>
</evidence>
<organism evidence="11 12">
    <name type="scientific">Sediminibacillus albus</name>
    <dbReference type="NCBI Taxonomy" id="407036"/>
    <lineage>
        <taxon>Bacteria</taxon>
        <taxon>Bacillati</taxon>
        <taxon>Bacillota</taxon>
        <taxon>Bacilli</taxon>
        <taxon>Bacillales</taxon>
        <taxon>Bacillaceae</taxon>
        <taxon>Sediminibacillus</taxon>
    </lineage>
</organism>
<feature type="transmembrane region" description="Helical" evidence="7">
    <location>
        <begin position="283"/>
        <end position="303"/>
    </location>
</feature>
<gene>
    <name evidence="11" type="ORF">SAMN05216243_3332</name>
</gene>
<dbReference type="Proteomes" id="UP000198694">
    <property type="component" value="Unassembled WGS sequence"/>
</dbReference>
<evidence type="ECO:0000256" key="3">
    <source>
        <dbReference type="ARBA" id="ARBA00022475"/>
    </source>
</evidence>
<dbReference type="Pfam" id="PF07670">
    <property type="entry name" value="Gate"/>
    <property type="match status" value="1"/>
</dbReference>
<evidence type="ECO:0000256" key="2">
    <source>
        <dbReference type="ARBA" id="ARBA00009033"/>
    </source>
</evidence>
<feature type="transmembrane region" description="Helical" evidence="7">
    <location>
        <begin position="192"/>
        <end position="213"/>
    </location>
</feature>
<keyword evidence="6 7" id="KW-0472">Membrane</keyword>
<accession>A0A1G9C9Y0</accession>
<dbReference type="EMBL" id="FNFL01000007">
    <property type="protein sequence ID" value="SDK48473.1"/>
    <property type="molecule type" value="Genomic_DNA"/>
</dbReference>
<dbReference type="InterPro" id="IPR011657">
    <property type="entry name" value="CNT_C_dom"/>
</dbReference>
<dbReference type="GO" id="GO:0005886">
    <property type="term" value="C:plasma membrane"/>
    <property type="evidence" value="ECO:0007669"/>
    <property type="project" value="UniProtKB-SubCell"/>
</dbReference>
<feature type="transmembrane region" description="Helical" evidence="7">
    <location>
        <begin position="336"/>
        <end position="357"/>
    </location>
</feature>
<dbReference type="Pfam" id="PF07662">
    <property type="entry name" value="Nucleos_tra2_C"/>
    <property type="match status" value="1"/>
</dbReference>
<feature type="domain" description="Concentrative nucleoside transporter C-terminal" evidence="9">
    <location>
        <begin position="193"/>
        <end position="393"/>
    </location>
</feature>
<evidence type="ECO:0000256" key="5">
    <source>
        <dbReference type="ARBA" id="ARBA00022989"/>
    </source>
</evidence>
<dbReference type="InterPro" id="IPR002668">
    <property type="entry name" value="CNT_N_dom"/>
</dbReference>
<keyword evidence="5 7" id="KW-1133">Transmembrane helix</keyword>
<dbReference type="InterPro" id="IPR008276">
    <property type="entry name" value="C_nuclsd_transpt"/>
</dbReference>
<dbReference type="GO" id="GO:0005337">
    <property type="term" value="F:nucleoside transmembrane transporter activity"/>
    <property type="evidence" value="ECO:0007669"/>
    <property type="project" value="InterPro"/>
</dbReference>
<dbReference type="STRING" id="407036.SAMN05216243_3332"/>
<evidence type="ECO:0000256" key="6">
    <source>
        <dbReference type="ARBA" id="ARBA00023136"/>
    </source>
</evidence>
<feature type="domain" description="Nucleoside transporter/FeoB GTPase Gate" evidence="10">
    <location>
        <begin position="91"/>
        <end position="189"/>
    </location>
</feature>
<evidence type="ECO:0000313" key="12">
    <source>
        <dbReference type="Proteomes" id="UP000198694"/>
    </source>
</evidence>
<keyword evidence="12" id="KW-1185">Reference proteome</keyword>
<dbReference type="AlphaFoldDB" id="A0A1G9C9Y0"/>
<comment type="subcellular location">
    <subcellularLocation>
        <location evidence="1">Cell membrane</location>
        <topology evidence="1">Multi-pass membrane protein</topology>
    </subcellularLocation>
</comment>
<name>A0A1G9C9Y0_9BACI</name>
<dbReference type="PANTHER" id="PTHR10590:SF23">
    <property type="entry name" value="NUPC_NUPG FAMILY NUCLEOSIDE CNT TRANSPORTER"/>
    <property type="match status" value="1"/>
</dbReference>
<evidence type="ECO:0000256" key="4">
    <source>
        <dbReference type="ARBA" id="ARBA00022692"/>
    </source>
</evidence>
<evidence type="ECO:0000256" key="7">
    <source>
        <dbReference type="SAM" id="Phobius"/>
    </source>
</evidence>
<reference evidence="11 12" key="1">
    <citation type="submission" date="2016-10" db="EMBL/GenBank/DDBJ databases">
        <authorList>
            <person name="de Groot N.N."/>
        </authorList>
    </citation>
    <scope>NUCLEOTIDE SEQUENCE [LARGE SCALE GENOMIC DNA]</scope>
    <source>
        <strain evidence="11 12">CGMCC 1.6502</strain>
    </source>
</reference>
<evidence type="ECO:0000259" key="10">
    <source>
        <dbReference type="Pfam" id="PF07670"/>
    </source>
</evidence>
<feature type="transmembrane region" description="Helical" evidence="7">
    <location>
        <begin position="29"/>
        <end position="46"/>
    </location>
</feature>
<feature type="transmembrane region" description="Helical" evidence="7">
    <location>
        <begin position="249"/>
        <end position="271"/>
    </location>
</feature>
<dbReference type="RefSeq" id="WP_093216577.1">
    <property type="nucleotide sequence ID" value="NZ_FNFL01000007.1"/>
</dbReference>
<proteinExistence type="inferred from homology"/>
<feature type="domain" description="Concentrative nucleoside transporter N-terminal" evidence="8">
    <location>
        <begin position="8"/>
        <end position="81"/>
    </location>
</feature>
<evidence type="ECO:0000259" key="8">
    <source>
        <dbReference type="Pfam" id="PF01773"/>
    </source>
</evidence>
<dbReference type="OrthoDB" id="9766455at2"/>
<keyword evidence="3" id="KW-1003">Cell membrane</keyword>
<feature type="transmembrane region" description="Helical" evidence="7">
    <location>
        <begin position="377"/>
        <end position="395"/>
    </location>
</feature>
<sequence>MDILLGLLAIVVVLGIAFLLSNNRSNINYKGIAIMLVAQAITTWFMFKTSIGGWVITRISDGFNKLIEFGMEGINFVVGGLMVEDGGSVFFFNVLLLIVFFSTILSVLTHLKILPTIIKYFGGFLSYITGLPKVESFNAVNSIFFGQSEALLAIKSQFHHLNNNRLYIVSASAMGSVSASIVGAYIQMLPPQYVLVALPLNMFSSLIVASMIAPVKVDKKEDKVDIKDVSDSKSIFEAMGNGALDGGRIALIVAAMLIAFIASLEFVNWMIQAVFAGVTIQQILGYILAPIGFLMGIAPGELVQAGGIMGTKIVTNEFVAMLELQPLVDSLSEKTVGIVAVFLTSFANFSSIGIIAGTVQAIDSKKAVAVSKFGMKLLLGATLGSILSATMAGLFL</sequence>